<dbReference type="OrthoDB" id="1431520at2"/>
<dbReference type="EMBL" id="QNUG01000015">
    <property type="protein sequence ID" value="REC70634.1"/>
    <property type="molecule type" value="Genomic_DNA"/>
</dbReference>
<name>A0A3D9CY20_9FLAO</name>
<organism evidence="2 3">
    <name type="scientific">Epilithonimonas hispanica</name>
    <dbReference type="NCBI Taxonomy" id="358687"/>
    <lineage>
        <taxon>Bacteria</taxon>
        <taxon>Pseudomonadati</taxon>
        <taxon>Bacteroidota</taxon>
        <taxon>Flavobacteriia</taxon>
        <taxon>Flavobacteriales</taxon>
        <taxon>Weeksellaceae</taxon>
        <taxon>Chryseobacterium group</taxon>
        <taxon>Epilithonimonas</taxon>
    </lineage>
</organism>
<keyword evidence="3" id="KW-1185">Reference proteome</keyword>
<evidence type="ECO:0000313" key="2">
    <source>
        <dbReference type="EMBL" id="REC70634.1"/>
    </source>
</evidence>
<reference evidence="2 3" key="1">
    <citation type="journal article" date="2006" name="Int. J. Syst. Evol. Microbiol.">
        <title>Chryseobacterium hispanicum sp. nov., isolated from the drinking water distribution system of Sevilla, Spain.</title>
        <authorList>
            <person name="Gallego V."/>
            <person name="Garcia M.T."/>
            <person name="Ventosa A."/>
        </authorList>
    </citation>
    <scope>NUCLEOTIDE SEQUENCE [LARGE SCALE GENOMIC DNA]</scope>
    <source>
        <strain evidence="2 3">KCTC 22104</strain>
    </source>
</reference>
<keyword evidence="1" id="KW-1133">Transmembrane helix</keyword>
<feature type="transmembrane region" description="Helical" evidence="1">
    <location>
        <begin position="86"/>
        <end position="106"/>
    </location>
</feature>
<proteinExistence type="predicted"/>
<evidence type="ECO:0000256" key="1">
    <source>
        <dbReference type="SAM" id="Phobius"/>
    </source>
</evidence>
<accession>A0A3D9CY20</accession>
<keyword evidence="1" id="KW-0472">Membrane</keyword>
<protein>
    <submittedName>
        <fullName evidence="2">Uncharacterized protein</fullName>
    </submittedName>
</protein>
<gene>
    <name evidence="2" type="ORF">DRF58_08800</name>
</gene>
<dbReference type="Proteomes" id="UP000256326">
    <property type="component" value="Unassembled WGS sequence"/>
</dbReference>
<feature type="transmembrane region" description="Helical" evidence="1">
    <location>
        <begin position="112"/>
        <end position="136"/>
    </location>
</feature>
<dbReference type="AlphaFoldDB" id="A0A3D9CY20"/>
<comment type="caution">
    <text evidence="2">The sequence shown here is derived from an EMBL/GenBank/DDBJ whole genome shotgun (WGS) entry which is preliminary data.</text>
</comment>
<sequence>MSIFPSTIYEFKLINGQTETLERLNRRTEESESLISKVTEKSFIGKVKNNNFRIISSNIGKGAFCTLTGFIKEEKGKVLVEINKPFKILLTILMLFPFVAFFIQLFSKTAEFNPIFIIVCIGQVLIIRFFFIGIFFKIQSKQSISKLSDVLDTEWINKKE</sequence>
<evidence type="ECO:0000313" key="3">
    <source>
        <dbReference type="Proteomes" id="UP000256326"/>
    </source>
</evidence>
<keyword evidence="1" id="KW-0812">Transmembrane</keyword>
<dbReference type="RefSeq" id="WP_116034698.1">
    <property type="nucleotide sequence ID" value="NZ_JBHLVV010000034.1"/>
</dbReference>